<feature type="domain" description="Virulence-associated protein E-like" evidence="1">
    <location>
        <begin position="131"/>
        <end position="348"/>
    </location>
</feature>
<dbReference type="InterPro" id="IPR007936">
    <property type="entry name" value="VapE-like_dom"/>
</dbReference>
<dbReference type="EMBL" id="FOCC01000002">
    <property type="protein sequence ID" value="SEM38779.1"/>
    <property type="molecule type" value="Genomic_DNA"/>
</dbReference>
<accession>A0ABY1A9F1</accession>
<gene>
    <name evidence="2" type="ORF">SAMN05216431_10227</name>
</gene>
<dbReference type="Pfam" id="PF05272">
    <property type="entry name" value="VapE-like_dom"/>
    <property type="match status" value="1"/>
</dbReference>
<name>A0ABY1A9F1_9LACO</name>
<evidence type="ECO:0000313" key="2">
    <source>
        <dbReference type="EMBL" id="SEM38779.1"/>
    </source>
</evidence>
<comment type="caution">
    <text evidence="2">The sequence shown here is derived from an EMBL/GenBank/DDBJ whole genome shotgun (WGS) entry which is preliminary data.</text>
</comment>
<dbReference type="Proteomes" id="UP000182089">
    <property type="component" value="Unassembled WGS sequence"/>
</dbReference>
<dbReference type="PANTHER" id="PTHR34985:SF1">
    <property type="entry name" value="SLR0554 PROTEIN"/>
    <property type="match status" value="1"/>
</dbReference>
<organism evidence="2 3">
    <name type="scientific">Ligilactobacillus ruminis</name>
    <dbReference type="NCBI Taxonomy" id="1623"/>
    <lineage>
        <taxon>Bacteria</taxon>
        <taxon>Bacillati</taxon>
        <taxon>Bacillota</taxon>
        <taxon>Bacilli</taxon>
        <taxon>Lactobacillales</taxon>
        <taxon>Lactobacillaceae</taxon>
        <taxon>Ligilactobacillus</taxon>
    </lineage>
</organism>
<dbReference type="PANTHER" id="PTHR34985">
    <property type="entry name" value="SLR0554 PROTEIN"/>
    <property type="match status" value="1"/>
</dbReference>
<evidence type="ECO:0000313" key="3">
    <source>
        <dbReference type="Proteomes" id="UP000182089"/>
    </source>
</evidence>
<protein>
    <submittedName>
        <fullName evidence="2">Virulence-associated protein E</fullName>
    </submittedName>
</protein>
<reference evidence="2 3" key="1">
    <citation type="submission" date="2016-10" db="EMBL/GenBank/DDBJ databases">
        <authorList>
            <person name="Varghese N."/>
            <person name="Submissions S."/>
        </authorList>
    </citation>
    <scope>NUCLEOTIDE SEQUENCE [LARGE SCALE GENOMIC DNA]</scope>
    <source>
        <strain evidence="2 3">WC1T17</strain>
    </source>
</reference>
<evidence type="ECO:0000259" key="1">
    <source>
        <dbReference type="Pfam" id="PF05272"/>
    </source>
</evidence>
<sequence length="422" mass="49414">MKLIKSDDAEKLKGLQVNKSPFLVDLKGHIKRNSIFNIKVILENDPLLEGMFKYNEYTECVEVVKDCPELHIAKGFVRDGYVDSIACYIESSAKYQHVLFDQLRIRTAIEQVAYNNGYNPLKMYMEEAAEKWDGKDRLTTIFCDFLGAERREEVILSTKMFFYGGVAKIFDPSVKFDFVLDLVGGQGAGKTSFWQNIAPLGYYTDQFYTFTDKDDFSVMRKALIVNDDEMTATRKASFEELKRFVTMQTFEYREPYGHSASRYEKKFLLVRTTNDLYYLKDKTGERRFLPILVNKDKQKKNPIEDLTEDYVMQLWGQAVVEYRQKPDFKFTFNAEQDEMVAEYRKNFMHTDDLEDEIEDLVENNWKDKNFISSADIEFGLSITSLASDRKLSNRISNIMVNRFGFRKGYKKINGRSKRGYLR</sequence>
<proteinExistence type="predicted"/>